<evidence type="ECO:0000256" key="5">
    <source>
        <dbReference type="ARBA" id="ARBA00022723"/>
    </source>
</evidence>
<keyword evidence="12" id="KW-1185">Reference proteome</keyword>
<protein>
    <recommendedName>
        <fullName evidence="3">NADH-quinone oxidoreductase subunit F</fullName>
    </recommendedName>
    <alternativeName>
        <fullName evidence="8">NADH dehydrogenase I subunit F</fullName>
    </alternativeName>
    <alternativeName>
        <fullName evidence="9">NDH-1 subunit F</fullName>
    </alternativeName>
</protein>
<evidence type="ECO:0000313" key="11">
    <source>
        <dbReference type="EMBL" id="MEY6432032.1"/>
    </source>
</evidence>
<comment type="similarity">
    <text evidence="2">Belongs to the complex I 51 kDa subunit family.</text>
</comment>
<dbReference type="PANTHER" id="PTHR43578:SF3">
    <property type="entry name" value="NADH-QUINONE OXIDOREDUCTASE SUBUNIT F"/>
    <property type="match status" value="1"/>
</dbReference>
<dbReference type="PROSITE" id="PS00644">
    <property type="entry name" value="COMPLEX1_51K_1"/>
    <property type="match status" value="1"/>
</dbReference>
<keyword evidence="5" id="KW-0479">Metal-binding</keyword>
<dbReference type="SMART" id="SM00928">
    <property type="entry name" value="NADH_4Fe-4S"/>
    <property type="match status" value="1"/>
</dbReference>
<dbReference type="Gene3D" id="1.20.1440.230">
    <property type="entry name" value="NADH-ubiquinone oxidoreductase 51kDa subunit, iron-sulphur binding domain"/>
    <property type="match status" value="1"/>
</dbReference>
<organism evidence="11 12">
    <name type="scientific">Thioalkalicoccus limnaeus</name>
    <dbReference type="NCBI Taxonomy" id="120681"/>
    <lineage>
        <taxon>Bacteria</taxon>
        <taxon>Pseudomonadati</taxon>
        <taxon>Pseudomonadota</taxon>
        <taxon>Gammaproteobacteria</taxon>
        <taxon>Chromatiales</taxon>
        <taxon>Chromatiaceae</taxon>
        <taxon>Thioalkalicoccus</taxon>
    </lineage>
</organism>
<feature type="domain" description="NADH-ubiquinone oxidoreductase 51kDa subunit iron-sulphur binding" evidence="10">
    <location>
        <begin position="492"/>
        <end position="537"/>
    </location>
</feature>
<dbReference type="InterPro" id="IPR037225">
    <property type="entry name" value="Nuo51_FMN-bd_sf"/>
</dbReference>
<reference evidence="11 12" key="1">
    <citation type="submission" date="2024-05" db="EMBL/GenBank/DDBJ databases">
        <title>Genome Sequence and Characterization of the New Strain Purple Sulfur Bacterium of Genus Thioalkalicoccus.</title>
        <authorList>
            <person name="Bryantseva I.A."/>
            <person name="Kyndt J.A."/>
            <person name="Imhoff J.F."/>
        </authorList>
    </citation>
    <scope>NUCLEOTIDE SEQUENCE [LARGE SCALE GENOMIC DNA]</scope>
    <source>
        <strain evidence="11 12">Um2</strain>
    </source>
</reference>
<dbReference type="Pfam" id="PF01512">
    <property type="entry name" value="Complex1_51K"/>
    <property type="match status" value="1"/>
</dbReference>
<gene>
    <name evidence="11" type="ORF">ABC977_06360</name>
</gene>
<dbReference type="InterPro" id="IPR041921">
    <property type="entry name" value="NuoE_N"/>
</dbReference>
<evidence type="ECO:0000256" key="6">
    <source>
        <dbReference type="ARBA" id="ARBA00023004"/>
    </source>
</evidence>
<evidence type="ECO:0000256" key="9">
    <source>
        <dbReference type="ARBA" id="ARBA00032787"/>
    </source>
</evidence>
<keyword evidence="6" id="KW-0408">Iron</keyword>
<dbReference type="Pfam" id="PF10589">
    <property type="entry name" value="NADH_4Fe-4S"/>
    <property type="match status" value="1"/>
</dbReference>
<dbReference type="Pfam" id="PF01257">
    <property type="entry name" value="2Fe-2S_thioredx"/>
    <property type="match status" value="1"/>
</dbReference>
<dbReference type="Gene3D" id="1.10.10.1590">
    <property type="entry name" value="NADH-quinone oxidoreductase subunit E"/>
    <property type="match status" value="1"/>
</dbReference>
<keyword evidence="4" id="KW-0004">4Fe-4S</keyword>
<evidence type="ECO:0000256" key="4">
    <source>
        <dbReference type="ARBA" id="ARBA00022485"/>
    </source>
</evidence>
<dbReference type="RefSeq" id="WP_369666407.1">
    <property type="nucleotide sequence ID" value="NZ_JBDKXB010000005.1"/>
</dbReference>
<dbReference type="SUPFAM" id="SSF52833">
    <property type="entry name" value="Thioredoxin-like"/>
    <property type="match status" value="1"/>
</dbReference>
<comment type="cofactor">
    <cofactor evidence="1">
        <name>FMN</name>
        <dbReference type="ChEBI" id="CHEBI:58210"/>
    </cofactor>
</comment>
<dbReference type="Gene3D" id="3.40.50.11540">
    <property type="entry name" value="NADH-ubiquinone oxidoreductase 51kDa subunit"/>
    <property type="match status" value="1"/>
</dbReference>
<name>A0ABV4BC10_9GAMM</name>
<dbReference type="SUPFAM" id="SSF140490">
    <property type="entry name" value="Nqo1C-terminal domain-like"/>
    <property type="match status" value="1"/>
</dbReference>
<dbReference type="PANTHER" id="PTHR43578">
    <property type="entry name" value="NADH-QUINONE OXIDOREDUCTASE SUBUNIT F"/>
    <property type="match status" value="1"/>
</dbReference>
<evidence type="ECO:0000259" key="10">
    <source>
        <dbReference type="SMART" id="SM00928"/>
    </source>
</evidence>
<sequence length="582" mass="63657">MTACFFNEIAHAAGALMLLTSQDNEKAIIKDLMKTMDAERLELIPLLLAIQDEFGYVSEFAMQFIANELRIPASEIYGVVTFFHFINKKPKGKFIIRLSRDMSSIMKGAKSVARQLRNDLGIRFGETTPDGMFTLEWTSCIGMNYQAPAMMVNNEVFSNLTPPMVHRIIEDCRQELYAHRPTVGNVGETHASMMSYSSHELNSGLIRAIREMTPAEVIGELTVSGLKGRGGAGFPTGVKWNLAAKAEGDVKYIICNADEGEPGTFKDRIILGKYADLVFEGMTLAGYAVGATEGIVYLRYEYTHVRPHLEAALAARRQANLLGRNILGKEGFSFDIRIHMGAGAYVCGEETALIESLEGRRGQPRNRPPYPVEKGLHGRPTVVNNVETLATASCIVARGAKWFTSIGTERSKGFKLFSVSGDCARPGVYELPWGMTVQQLLELVDGAGAKAVQVGGYTGELVPAGEFGRVMGYEDLGIGGSIIVYGQGRDMLEVAENYLEFFVEESCGQCTGCRIGNAKLLDGVHRLQKGTCSNRYLNDLIGLSHSIKTTSKCGLGQASPDIFIAINEHFKEEIMARPVLAA</sequence>
<evidence type="ECO:0000256" key="1">
    <source>
        <dbReference type="ARBA" id="ARBA00001917"/>
    </source>
</evidence>
<proteinExistence type="inferred from homology"/>
<dbReference type="InterPro" id="IPR011538">
    <property type="entry name" value="Nuo51_FMN-bd"/>
</dbReference>
<dbReference type="InterPro" id="IPR037207">
    <property type="entry name" value="Nuop51_4Fe4S-bd_sf"/>
</dbReference>
<dbReference type="SUPFAM" id="SSF142984">
    <property type="entry name" value="Nqo1 middle domain-like"/>
    <property type="match status" value="1"/>
</dbReference>
<evidence type="ECO:0000256" key="3">
    <source>
        <dbReference type="ARBA" id="ARBA00019901"/>
    </source>
</evidence>
<comment type="caution">
    <text evidence="11">The sequence shown here is derived from an EMBL/GenBank/DDBJ whole genome shotgun (WGS) entry which is preliminary data.</text>
</comment>
<dbReference type="Gene3D" id="3.40.30.10">
    <property type="entry name" value="Glutaredoxin"/>
    <property type="match status" value="1"/>
</dbReference>
<keyword evidence="7" id="KW-0411">Iron-sulfur</keyword>
<dbReference type="InterPro" id="IPR036249">
    <property type="entry name" value="Thioredoxin-like_sf"/>
</dbReference>
<dbReference type="InterPro" id="IPR019575">
    <property type="entry name" value="Nuop51_4Fe4S-bd"/>
</dbReference>
<evidence type="ECO:0000256" key="2">
    <source>
        <dbReference type="ARBA" id="ARBA00007523"/>
    </source>
</evidence>
<dbReference type="SUPFAM" id="SSF142019">
    <property type="entry name" value="Nqo1 FMN-binding domain-like"/>
    <property type="match status" value="1"/>
</dbReference>
<dbReference type="CDD" id="cd03064">
    <property type="entry name" value="TRX_Fd_NuoE"/>
    <property type="match status" value="1"/>
</dbReference>
<dbReference type="EMBL" id="JBDKXB010000005">
    <property type="protein sequence ID" value="MEY6432032.1"/>
    <property type="molecule type" value="Genomic_DNA"/>
</dbReference>
<evidence type="ECO:0000256" key="8">
    <source>
        <dbReference type="ARBA" id="ARBA00031578"/>
    </source>
</evidence>
<dbReference type="InterPro" id="IPR001949">
    <property type="entry name" value="NADH-UbQ_OxRdtase_51kDa_CS"/>
</dbReference>
<accession>A0ABV4BC10</accession>
<dbReference type="Gene3D" id="3.10.20.600">
    <property type="match status" value="1"/>
</dbReference>
<evidence type="ECO:0000256" key="7">
    <source>
        <dbReference type="ARBA" id="ARBA00023014"/>
    </source>
</evidence>
<evidence type="ECO:0000313" key="12">
    <source>
        <dbReference type="Proteomes" id="UP001564408"/>
    </source>
</evidence>
<dbReference type="InterPro" id="IPR042128">
    <property type="entry name" value="NuoE_dom"/>
</dbReference>
<dbReference type="Proteomes" id="UP001564408">
    <property type="component" value="Unassembled WGS sequence"/>
</dbReference>